<dbReference type="RefSeq" id="WP_240985118.1">
    <property type="nucleotide sequence ID" value="NZ_CDGJ01000037.1"/>
</dbReference>
<dbReference type="Proteomes" id="UP001071230">
    <property type="component" value="Unassembled WGS sequence"/>
</dbReference>
<reference evidence="3" key="1">
    <citation type="submission" date="2014-11" db="EMBL/GenBank/DDBJ databases">
        <authorList>
            <person name="Hornung B.V."/>
        </authorList>
    </citation>
    <scope>NUCLEOTIDE SEQUENCE</scope>
    <source>
        <strain evidence="3">INE</strain>
    </source>
</reference>
<reference evidence="2" key="2">
    <citation type="submission" date="2020-01" db="EMBL/GenBank/DDBJ databases">
        <authorList>
            <person name="Hornung B."/>
        </authorList>
    </citation>
    <scope>NUCLEOTIDE SEQUENCE</scope>
    <source>
        <strain evidence="2">PacBioINE</strain>
    </source>
</reference>
<gene>
    <name evidence="3" type="ORF">DEACI_1557</name>
    <name evidence="2" type="ORF">DEACI_2281</name>
</gene>
<keyword evidence="4" id="KW-1185">Reference proteome</keyword>
<dbReference type="EMBL" id="LR746496">
    <property type="protein sequence ID" value="CAA7601614.1"/>
    <property type="molecule type" value="Genomic_DNA"/>
</dbReference>
<keyword evidence="1" id="KW-1133">Transmembrane helix</keyword>
<evidence type="ECO:0000256" key="1">
    <source>
        <dbReference type="SAM" id="Phobius"/>
    </source>
</evidence>
<sequence>MEQAATQTPPVFSPGELPAGLKDRLKQLPDPVNYLSTAMEIFVPVAKDGSITMLGLWFDAVGLLHIYVQQAIVPDNIFTQVRIITLRLPIALGFTVFNLGLALFFVRAFVLGFRAAVSDTAHKFQEFMGKEKPTPTQF</sequence>
<keyword evidence="1" id="KW-0472">Membrane</keyword>
<organism evidence="2">
    <name type="scientific">Acididesulfobacillus acetoxydans</name>
    <dbReference type="NCBI Taxonomy" id="1561005"/>
    <lineage>
        <taxon>Bacteria</taxon>
        <taxon>Bacillati</taxon>
        <taxon>Bacillota</taxon>
        <taxon>Clostridia</taxon>
        <taxon>Eubacteriales</taxon>
        <taxon>Peptococcaceae</taxon>
        <taxon>Acididesulfobacillus</taxon>
    </lineage>
</organism>
<dbReference type="Proteomes" id="UP000836597">
    <property type="component" value="Chromosome"/>
</dbReference>
<dbReference type="EMBL" id="CDGJ01000037">
    <property type="protein sequence ID" value="CEJ07101.1"/>
    <property type="molecule type" value="Genomic_DNA"/>
</dbReference>
<evidence type="ECO:0000313" key="2">
    <source>
        <dbReference type="EMBL" id="CAA7601614.1"/>
    </source>
</evidence>
<proteinExistence type="predicted"/>
<protein>
    <submittedName>
        <fullName evidence="2">Uncharacterized protein</fullName>
    </submittedName>
</protein>
<accession>A0A8S0WP19</accession>
<evidence type="ECO:0000313" key="4">
    <source>
        <dbReference type="Proteomes" id="UP001071230"/>
    </source>
</evidence>
<feature type="transmembrane region" description="Helical" evidence="1">
    <location>
        <begin position="88"/>
        <end position="110"/>
    </location>
</feature>
<dbReference type="KEGG" id="aacx:DEACI_2281"/>
<keyword evidence="1" id="KW-0812">Transmembrane</keyword>
<name>A0A8S0WP19_9FIRM</name>
<evidence type="ECO:0000313" key="3">
    <source>
        <dbReference type="EMBL" id="CEJ07101.1"/>
    </source>
</evidence>
<feature type="transmembrane region" description="Helical" evidence="1">
    <location>
        <begin position="49"/>
        <end position="68"/>
    </location>
</feature>
<dbReference type="AlphaFoldDB" id="A0A8S0WP19"/>